<evidence type="ECO:0000256" key="1">
    <source>
        <dbReference type="SAM" id="MobiDB-lite"/>
    </source>
</evidence>
<dbReference type="SUPFAM" id="SSF56112">
    <property type="entry name" value="Protein kinase-like (PK-like)"/>
    <property type="match status" value="1"/>
</dbReference>
<protein>
    <submittedName>
        <fullName evidence="3">Aminoglycoside phosphotransferase family protein</fullName>
        <ecNumber evidence="3">2.7.1.-</ecNumber>
    </submittedName>
</protein>
<sequence>MNGDSAGPVDAGPAKPTVEGTAEVSSVQEPTGGRTTAEEPARTPAEVLGRLGYRPADLLGQGMEGTVYRLAGGLVGKVWNPGRTLADVRRHAAFQTELAAQRLPFATPEPVAVRELDGVVVSVERELPGVPLSEAGLDPAAEHAAILDVVAVLGTTTAGPAARALPVLDEAEPLRAGRDWPAAFADLAERRAAASRGPLLRALPELDRILAAVRDRLLALPAGGPERVVHGDICPPNILVDRGGRVVALLDWGFLTGAGDNAFDAATAAGFFDMYGPAARAHDDALLAAMTDRLGHPRATLLTYRAAYSLSTATIYSPTGDDGHFAWCVGLFDRPEVRELLDLPPR</sequence>
<proteinExistence type="predicted"/>
<reference evidence="4" key="1">
    <citation type="submission" date="2023-07" db="EMBL/GenBank/DDBJ databases">
        <title>30 novel species of actinomycetes from the DSMZ collection.</title>
        <authorList>
            <person name="Nouioui I."/>
        </authorList>
    </citation>
    <scope>NUCLEOTIDE SEQUENCE [LARGE SCALE GENOMIC DNA]</scope>
    <source>
        <strain evidence="4">DSM 44915</strain>
    </source>
</reference>
<evidence type="ECO:0000313" key="3">
    <source>
        <dbReference type="EMBL" id="MDT0268175.1"/>
    </source>
</evidence>
<dbReference type="RefSeq" id="WP_311668265.1">
    <property type="nucleotide sequence ID" value="NZ_JAVREO010000010.1"/>
</dbReference>
<dbReference type="Pfam" id="PF01636">
    <property type="entry name" value="APH"/>
    <property type="match status" value="1"/>
</dbReference>
<dbReference type="Gene3D" id="3.90.1200.10">
    <property type="match status" value="1"/>
</dbReference>
<dbReference type="PROSITE" id="PS50011">
    <property type="entry name" value="PROTEIN_KINASE_DOM"/>
    <property type="match status" value="1"/>
</dbReference>
<keyword evidence="4" id="KW-1185">Reference proteome</keyword>
<evidence type="ECO:0000313" key="4">
    <source>
        <dbReference type="Proteomes" id="UP001183410"/>
    </source>
</evidence>
<dbReference type="InterPro" id="IPR000719">
    <property type="entry name" value="Prot_kinase_dom"/>
</dbReference>
<organism evidence="3 4">
    <name type="scientific">Streptomyces chisholmiae</name>
    <dbReference type="NCBI Taxonomy" id="3075540"/>
    <lineage>
        <taxon>Bacteria</taxon>
        <taxon>Bacillati</taxon>
        <taxon>Actinomycetota</taxon>
        <taxon>Actinomycetes</taxon>
        <taxon>Kitasatosporales</taxon>
        <taxon>Streptomycetaceae</taxon>
        <taxon>Streptomyces</taxon>
    </lineage>
</organism>
<evidence type="ECO:0000259" key="2">
    <source>
        <dbReference type="PROSITE" id="PS50011"/>
    </source>
</evidence>
<feature type="domain" description="Protein kinase" evidence="2">
    <location>
        <begin position="53"/>
        <end position="346"/>
    </location>
</feature>
<dbReference type="EC" id="2.7.1.-" evidence="3"/>
<dbReference type="Proteomes" id="UP001183410">
    <property type="component" value="Unassembled WGS sequence"/>
</dbReference>
<dbReference type="EMBL" id="JAVREO010000010">
    <property type="protein sequence ID" value="MDT0268175.1"/>
    <property type="molecule type" value="Genomic_DNA"/>
</dbReference>
<dbReference type="InterPro" id="IPR002575">
    <property type="entry name" value="Aminoglycoside_PTrfase"/>
</dbReference>
<dbReference type="InterPro" id="IPR011009">
    <property type="entry name" value="Kinase-like_dom_sf"/>
</dbReference>
<comment type="caution">
    <text evidence="3">The sequence shown here is derived from an EMBL/GenBank/DDBJ whole genome shotgun (WGS) entry which is preliminary data.</text>
</comment>
<keyword evidence="3" id="KW-0808">Transferase</keyword>
<gene>
    <name evidence="3" type="ORF">RM844_17980</name>
</gene>
<dbReference type="InterPro" id="IPR051678">
    <property type="entry name" value="AGP_Transferase"/>
</dbReference>
<dbReference type="PANTHER" id="PTHR21310">
    <property type="entry name" value="AMINOGLYCOSIDE PHOSPHOTRANSFERASE-RELATED-RELATED"/>
    <property type="match status" value="1"/>
</dbReference>
<name>A0ABU2JT75_9ACTN</name>
<accession>A0ABU2JT75</accession>
<dbReference type="GO" id="GO:0016740">
    <property type="term" value="F:transferase activity"/>
    <property type="evidence" value="ECO:0007669"/>
    <property type="project" value="UniProtKB-KW"/>
</dbReference>
<feature type="region of interest" description="Disordered" evidence="1">
    <location>
        <begin position="1"/>
        <end position="42"/>
    </location>
</feature>